<evidence type="ECO:0000313" key="4">
    <source>
        <dbReference type="Proteomes" id="UP000198635"/>
    </source>
</evidence>
<proteinExistence type="inferred from homology"/>
<evidence type="ECO:0000256" key="1">
    <source>
        <dbReference type="ARBA" id="ARBA00008791"/>
    </source>
</evidence>
<protein>
    <submittedName>
        <fullName evidence="3">Nucleotide-binding universal stress protein, UspA family</fullName>
    </submittedName>
</protein>
<name>A0A1I3TF34_9BACT</name>
<dbReference type="EMBL" id="FORX01000005">
    <property type="protein sequence ID" value="SFJ69230.1"/>
    <property type="molecule type" value="Genomic_DNA"/>
</dbReference>
<dbReference type="OrthoDB" id="5430193at2"/>
<dbReference type="SUPFAM" id="SSF52402">
    <property type="entry name" value="Adenine nucleotide alpha hydrolases-like"/>
    <property type="match status" value="2"/>
</dbReference>
<reference evidence="4" key="1">
    <citation type="submission" date="2016-10" db="EMBL/GenBank/DDBJ databases">
        <authorList>
            <person name="Varghese N."/>
            <person name="Submissions S."/>
        </authorList>
    </citation>
    <scope>NUCLEOTIDE SEQUENCE [LARGE SCALE GENOMIC DNA]</scope>
    <source>
        <strain evidence="4">DSM 5918</strain>
    </source>
</reference>
<dbReference type="Pfam" id="PF00582">
    <property type="entry name" value="Usp"/>
    <property type="match status" value="1"/>
</dbReference>
<gene>
    <name evidence="3" type="ORF">SAMN04488082_105199</name>
</gene>
<dbReference type="CDD" id="cd00293">
    <property type="entry name" value="USP-like"/>
    <property type="match status" value="2"/>
</dbReference>
<organism evidence="3 4">
    <name type="scientific">Desulfomicrobium apsheronum</name>
    <dbReference type="NCBI Taxonomy" id="52560"/>
    <lineage>
        <taxon>Bacteria</taxon>
        <taxon>Pseudomonadati</taxon>
        <taxon>Thermodesulfobacteriota</taxon>
        <taxon>Desulfovibrionia</taxon>
        <taxon>Desulfovibrionales</taxon>
        <taxon>Desulfomicrobiaceae</taxon>
        <taxon>Desulfomicrobium</taxon>
    </lineage>
</organism>
<dbReference type="Proteomes" id="UP000198635">
    <property type="component" value="Unassembled WGS sequence"/>
</dbReference>
<comment type="similarity">
    <text evidence="1">Belongs to the universal stress protein A family.</text>
</comment>
<accession>A0A1I3TF34</accession>
<dbReference type="PANTHER" id="PTHR46268">
    <property type="entry name" value="STRESS RESPONSE PROTEIN NHAX"/>
    <property type="match status" value="1"/>
</dbReference>
<sequence length="288" mass="31717">MDRHILLTVSDDFSSLQAVRFVAGFFATADYPQLTLLYVAPNPKAGLTEAEIIQDYGNLTRRETQTKSLAQTALDRAEELLVNKHFPRANIHKKITFKQLGTAKDIIQEGIAGIYDAIALGRRGLSRLEELINESVSKQIFTTPMEIPLWICRSNEKPAPSVLLCTDGSPASLRCADHVGFMLANAPEHEITLLHVDCGTSPAVPEDALAQARRMLEENGVAGRRIHQKIVKCTSITDTILNMTRDGAYGVLATGRTGRGESRTQHLLGSVSMNLLKQLESTTLWICH</sequence>
<dbReference type="AlphaFoldDB" id="A0A1I3TF34"/>
<dbReference type="Gene3D" id="3.40.50.12370">
    <property type="match status" value="1"/>
</dbReference>
<dbReference type="PANTHER" id="PTHR46268:SF6">
    <property type="entry name" value="UNIVERSAL STRESS PROTEIN UP12"/>
    <property type="match status" value="1"/>
</dbReference>
<dbReference type="RefSeq" id="WP_092373719.1">
    <property type="nucleotide sequence ID" value="NZ_FORX01000005.1"/>
</dbReference>
<dbReference type="InterPro" id="IPR006016">
    <property type="entry name" value="UspA"/>
</dbReference>
<evidence type="ECO:0000259" key="2">
    <source>
        <dbReference type="Pfam" id="PF00582"/>
    </source>
</evidence>
<evidence type="ECO:0000313" key="3">
    <source>
        <dbReference type="EMBL" id="SFJ69230.1"/>
    </source>
</evidence>
<dbReference type="STRING" id="52560.SAMN04488082_105199"/>
<keyword evidence="4" id="KW-1185">Reference proteome</keyword>
<feature type="domain" description="UspA" evidence="2">
    <location>
        <begin position="162"/>
        <end position="280"/>
    </location>
</feature>